<comment type="caution">
    <text evidence="2">The sequence shown here is derived from an EMBL/GenBank/DDBJ whole genome shotgun (WGS) entry which is preliminary data.</text>
</comment>
<dbReference type="AlphaFoldDB" id="A0A834XNQ1"/>
<keyword evidence="3" id="KW-1185">Reference proteome</keyword>
<evidence type="ECO:0000313" key="3">
    <source>
        <dbReference type="Proteomes" id="UP000639338"/>
    </source>
</evidence>
<name>A0A834XNQ1_APHGI</name>
<feature type="chain" id="PRO_5032398562" description="Venom protein" evidence="1">
    <location>
        <begin position="16"/>
        <end position="161"/>
    </location>
</feature>
<organism evidence="2 3">
    <name type="scientific">Aphidius gifuensis</name>
    <name type="common">Parasitoid wasp</name>
    <dbReference type="NCBI Taxonomy" id="684658"/>
    <lineage>
        <taxon>Eukaryota</taxon>
        <taxon>Metazoa</taxon>
        <taxon>Ecdysozoa</taxon>
        <taxon>Arthropoda</taxon>
        <taxon>Hexapoda</taxon>
        <taxon>Insecta</taxon>
        <taxon>Pterygota</taxon>
        <taxon>Neoptera</taxon>
        <taxon>Endopterygota</taxon>
        <taxon>Hymenoptera</taxon>
        <taxon>Apocrita</taxon>
        <taxon>Ichneumonoidea</taxon>
        <taxon>Braconidae</taxon>
        <taxon>Aphidiinae</taxon>
        <taxon>Aphidius</taxon>
    </lineage>
</organism>
<evidence type="ECO:0008006" key="4">
    <source>
        <dbReference type="Google" id="ProtNLM"/>
    </source>
</evidence>
<reference evidence="2 3" key="1">
    <citation type="submission" date="2020-08" db="EMBL/GenBank/DDBJ databases">
        <title>Aphidius gifuensis genome sequencing and assembly.</title>
        <authorList>
            <person name="Du Z."/>
        </authorList>
    </citation>
    <scope>NUCLEOTIDE SEQUENCE [LARGE SCALE GENOMIC DNA]</scope>
    <source>
        <strain evidence="2">YNYX2018</strain>
        <tissue evidence="2">Adults</tissue>
    </source>
</reference>
<proteinExistence type="predicted"/>
<evidence type="ECO:0000313" key="2">
    <source>
        <dbReference type="EMBL" id="KAF7989768.1"/>
    </source>
</evidence>
<accession>A0A834XNQ1</accession>
<keyword evidence="1" id="KW-0732">Signal</keyword>
<dbReference type="EMBL" id="JACMRX010000005">
    <property type="protein sequence ID" value="KAF7989768.1"/>
    <property type="molecule type" value="Genomic_DNA"/>
</dbReference>
<gene>
    <name evidence="2" type="ORF">HCN44_008442</name>
</gene>
<feature type="signal peptide" evidence="1">
    <location>
        <begin position="1"/>
        <end position="15"/>
    </location>
</feature>
<evidence type="ECO:0000256" key="1">
    <source>
        <dbReference type="SAM" id="SignalP"/>
    </source>
</evidence>
<dbReference type="SUPFAM" id="SSF50814">
    <property type="entry name" value="Lipocalins"/>
    <property type="match status" value="1"/>
</dbReference>
<dbReference type="InterPro" id="IPR012674">
    <property type="entry name" value="Calycin"/>
</dbReference>
<dbReference type="Proteomes" id="UP000639338">
    <property type="component" value="Unassembled WGS sequence"/>
</dbReference>
<dbReference type="Gene3D" id="2.40.128.20">
    <property type="match status" value="1"/>
</dbReference>
<protein>
    <recommendedName>
        <fullName evidence="4">Venom protein</fullName>
    </recommendedName>
</protein>
<sequence length="161" mass="18525">MRVFILMIMVCYCEASVNVTSEKPLEVGNFVLERSENFEQFVHKVFEPTSTKSVKFLTTNRSTVNVKLSGNTYTEIYTVGNQVISNSFQLGIEFEEDTFFGPITTVAHKDYTPPFTEFTWSSKLPNNKRFTRKFYMLANGFTVVMTSPNINVTAILHYKRI</sequence>